<accession>D7G521</accession>
<dbReference type="Pfam" id="PF00784">
    <property type="entry name" value="MyTH4"/>
    <property type="match status" value="1"/>
</dbReference>
<dbReference type="InterPro" id="IPR001452">
    <property type="entry name" value="SH3_domain"/>
</dbReference>
<proteinExistence type="predicted"/>
<dbReference type="EMBL" id="FN649760">
    <property type="protein sequence ID" value="CBJ33784.1"/>
    <property type="molecule type" value="Genomic_DNA"/>
</dbReference>
<evidence type="ECO:0000259" key="4">
    <source>
        <dbReference type="PROSITE" id="PS50002"/>
    </source>
</evidence>
<dbReference type="PROSITE" id="PS50002">
    <property type="entry name" value="SH3"/>
    <property type="match status" value="1"/>
</dbReference>
<evidence type="ECO:0000259" key="5">
    <source>
        <dbReference type="PROSITE" id="PS51016"/>
    </source>
</evidence>
<evidence type="ECO:0000256" key="2">
    <source>
        <dbReference type="PROSITE-ProRule" id="PRU00192"/>
    </source>
</evidence>
<sequence>MHEHTVGQAIVSWRWSTCRRTSRRSVRCSACRRKSSSDDRAKKAELASSFLEWTSDPIHKSLTDVSGLKGEAKKQFKNMLGYCGDRKYQYPDPLIRDIVAKGLEMTELRGELYVQAMKQLTKNANPASVQRCWEVVTMLLTCFPPPKDMENYVHYFVRCNAPEDTREKFKLAVHMSVYDGVKETAPSVKEIPPLLSGFFEREISARYNIEEDVVSVKPTRPPPSRPGWAAAAASAAAASASAAPATAPAGSSNGGYGGYGGYWGPPAANSTAAAGGYGGYSAPAGATPAAAAGGYGGGGYGQPAAGTNGGGADPAMPAMPSMAAPPLPPKPKPSEPQARVLYDYDPAGQEGMVAVSAGQMVGVTNRDNPDWWMASLDGGVEGWVPANYLEMQ</sequence>
<reference evidence="6 7" key="1">
    <citation type="journal article" date="2010" name="Nature">
        <title>The Ectocarpus genome and the independent evolution of multicellularity in brown algae.</title>
        <authorList>
            <person name="Cock J.M."/>
            <person name="Sterck L."/>
            <person name="Rouze P."/>
            <person name="Scornet D."/>
            <person name="Allen A.E."/>
            <person name="Amoutzias G."/>
            <person name="Anthouard V."/>
            <person name="Artiguenave F."/>
            <person name="Aury J.M."/>
            <person name="Badger J.H."/>
            <person name="Beszteri B."/>
            <person name="Billiau K."/>
            <person name="Bonnet E."/>
            <person name="Bothwell J.H."/>
            <person name="Bowler C."/>
            <person name="Boyen C."/>
            <person name="Brownlee C."/>
            <person name="Carrano C.J."/>
            <person name="Charrier B."/>
            <person name="Cho G.Y."/>
            <person name="Coelho S.M."/>
            <person name="Collen J."/>
            <person name="Corre E."/>
            <person name="Da Silva C."/>
            <person name="Delage L."/>
            <person name="Delaroque N."/>
            <person name="Dittami S.M."/>
            <person name="Doulbeau S."/>
            <person name="Elias M."/>
            <person name="Farnham G."/>
            <person name="Gachon C.M."/>
            <person name="Gschloessl B."/>
            <person name="Heesch S."/>
            <person name="Jabbari K."/>
            <person name="Jubin C."/>
            <person name="Kawai H."/>
            <person name="Kimura K."/>
            <person name="Kloareg B."/>
            <person name="Kupper F.C."/>
            <person name="Lang D."/>
            <person name="Le Bail A."/>
            <person name="Leblanc C."/>
            <person name="Lerouge P."/>
            <person name="Lohr M."/>
            <person name="Lopez P.J."/>
            <person name="Martens C."/>
            <person name="Maumus F."/>
            <person name="Michel G."/>
            <person name="Miranda-Saavedra D."/>
            <person name="Morales J."/>
            <person name="Moreau H."/>
            <person name="Motomura T."/>
            <person name="Nagasato C."/>
            <person name="Napoli C.A."/>
            <person name="Nelson D.R."/>
            <person name="Nyvall-Collen P."/>
            <person name="Peters A.F."/>
            <person name="Pommier C."/>
            <person name="Potin P."/>
            <person name="Poulain J."/>
            <person name="Quesneville H."/>
            <person name="Read B."/>
            <person name="Rensing S.A."/>
            <person name="Ritter A."/>
            <person name="Rousvoal S."/>
            <person name="Samanta M."/>
            <person name="Samson G."/>
            <person name="Schroeder D.C."/>
            <person name="Segurens B."/>
            <person name="Strittmatter M."/>
            <person name="Tonon T."/>
            <person name="Tregear J.W."/>
            <person name="Valentin K."/>
            <person name="von Dassow P."/>
            <person name="Yamagishi T."/>
            <person name="Van de Peer Y."/>
            <person name="Wincker P."/>
        </authorList>
    </citation>
    <scope>NUCLEOTIDE SEQUENCE [LARGE SCALE GENOMIC DNA]</scope>
    <source>
        <strain evidence="7">Ec32 / CCAP1310/4</strain>
    </source>
</reference>
<dbReference type="OrthoDB" id="6108017at2759"/>
<protein>
    <recommendedName>
        <fullName evidence="8">SH3 domain-containing protein</fullName>
    </recommendedName>
</protein>
<feature type="domain" description="SH3" evidence="4">
    <location>
        <begin position="333"/>
        <end position="392"/>
    </location>
</feature>
<evidence type="ECO:0000313" key="6">
    <source>
        <dbReference type="EMBL" id="CBJ33784.1"/>
    </source>
</evidence>
<name>D7G521_ECTSI</name>
<feature type="domain" description="MyTH4" evidence="5">
    <location>
        <begin position="53"/>
        <end position="195"/>
    </location>
</feature>
<dbReference type="SMART" id="SM00139">
    <property type="entry name" value="MyTH4"/>
    <property type="match status" value="1"/>
</dbReference>
<dbReference type="GO" id="GO:0005737">
    <property type="term" value="C:cytoplasm"/>
    <property type="evidence" value="ECO:0007669"/>
    <property type="project" value="TreeGrafter"/>
</dbReference>
<dbReference type="InParanoid" id="D7G521"/>
<dbReference type="AlphaFoldDB" id="D7G521"/>
<dbReference type="GO" id="GO:0005856">
    <property type="term" value="C:cytoskeleton"/>
    <property type="evidence" value="ECO:0007669"/>
    <property type="project" value="InterPro"/>
</dbReference>
<dbReference type="SUPFAM" id="SSF50044">
    <property type="entry name" value="SH3-domain"/>
    <property type="match status" value="1"/>
</dbReference>
<dbReference type="Pfam" id="PF14604">
    <property type="entry name" value="SH3_9"/>
    <property type="match status" value="1"/>
</dbReference>
<dbReference type="Gene3D" id="2.30.30.40">
    <property type="entry name" value="SH3 Domains"/>
    <property type="match status" value="1"/>
</dbReference>
<dbReference type="InterPro" id="IPR038185">
    <property type="entry name" value="MyTH4_dom_sf"/>
</dbReference>
<gene>
    <name evidence="6" type="ORF">Esi_0611_0002</name>
</gene>
<dbReference type="GO" id="GO:0005096">
    <property type="term" value="F:GTPase activator activity"/>
    <property type="evidence" value="ECO:0007669"/>
    <property type="project" value="TreeGrafter"/>
</dbReference>
<evidence type="ECO:0008006" key="8">
    <source>
        <dbReference type="Google" id="ProtNLM"/>
    </source>
</evidence>
<dbReference type="SMART" id="SM00326">
    <property type="entry name" value="SH3"/>
    <property type="match status" value="1"/>
</dbReference>
<dbReference type="InterPro" id="IPR000857">
    <property type="entry name" value="MyTH4_dom"/>
</dbReference>
<dbReference type="PROSITE" id="PS51016">
    <property type="entry name" value="MYTH4"/>
    <property type="match status" value="1"/>
</dbReference>
<evidence type="ECO:0000256" key="1">
    <source>
        <dbReference type="ARBA" id="ARBA00022443"/>
    </source>
</evidence>
<dbReference type="InterPro" id="IPR036028">
    <property type="entry name" value="SH3-like_dom_sf"/>
</dbReference>
<evidence type="ECO:0000256" key="3">
    <source>
        <dbReference type="SAM" id="MobiDB-lite"/>
    </source>
</evidence>
<dbReference type="Proteomes" id="UP000002630">
    <property type="component" value="Unassembled WGS sequence"/>
</dbReference>
<organism evidence="6 7">
    <name type="scientific">Ectocarpus siliculosus</name>
    <name type="common">Brown alga</name>
    <name type="synonym">Conferva siliculosa</name>
    <dbReference type="NCBI Taxonomy" id="2880"/>
    <lineage>
        <taxon>Eukaryota</taxon>
        <taxon>Sar</taxon>
        <taxon>Stramenopiles</taxon>
        <taxon>Ochrophyta</taxon>
        <taxon>PX clade</taxon>
        <taxon>Phaeophyceae</taxon>
        <taxon>Ectocarpales</taxon>
        <taxon>Ectocarpaceae</taxon>
        <taxon>Ectocarpus</taxon>
    </lineage>
</organism>
<feature type="region of interest" description="Disordered" evidence="3">
    <location>
        <begin position="306"/>
        <end position="338"/>
    </location>
</feature>
<evidence type="ECO:0000313" key="7">
    <source>
        <dbReference type="Proteomes" id="UP000002630"/>
    </source>
</evidence>
<dbReference type="PANTHER" id="PTHR45876">
    <property type="entry name" value="FI04035P"/>
    <property type="match status" value="1"/>
</dbReference>
<keyword evidence="1 2" id="KW-0728">SH3 domain</keyword>
<dbReference type="PANTHER" id="PTHR45876:SF8">
    <property type="entry name" value="FI04035P"/>
    <property type="match status" value="1"/>
</dbReference>
<dbReference type="Gene3D" id="1.25.40.530">
    <property type="entry name" value="MyTH4 domain"/>
    <property type="match status" value="1"/>
</dbReference>
<dbReference type="CDD" id="cd00174">
    <property type="entry name" value="SH3"/>
    <property type="match status" value="1"/>
</dbReference>
<keyword evidence="7" id="KW-1185">Reference proteome</keyword>